<evidence type="ECO:0000313" key="1">
    <source>
        <dbReference type="EMBL" id="KFK27086.1"/>
    </source>
</evidence>
<name>A0A087GB34_ARAAL</name>
<dbReference type="Proteomes" id="UP000029120">
    <property type="component" value="Chromosome 8"/>
</dbReference>
<organism evidence="1 2">
    <name type="scientific">Arabis alpina</name>
    <name type="common">Alpine rock-cress</name>
    <dbReference type="NCBI Taxonomy" id="50452"/>
    <lineage>
        <taxon>Eukaryota</taxon>
        <taxon>Viridiplantae</taxon>
        <taxon>Streptophyta</taxon>
        <taxon>Embryophyta</taxon>
        <taxon>Tracheophyta</taxon>
        <taxon>Spermatophyta</taxon>
        <taxon>Magnoliopsida</taxon>
        <taxon>eudicotyledons</taxon>
        <taxon>Gunneridae</taxon>
        <taxon>Pentapetalae</taxon>
        <taxon>rosids</taxon>
        <taxon>malvids</taxon>
        <taxon>Brassicales</taxon>
        <taxon>Brassicaceae</taxon>
        <taxon>Arabideae</taxon>
        <taxon>Arabis</taxon>
    </lineage>
</organism>
<dbReference type="Gramene" id="KFK27086">
    <property type="protein sequence ID" value="KFK27086"/>
    <property type="gene ID" value="AALP_AA8G332300"/>
</dbReference>
<reference evidence="2" key="1">
    <citation type="journal article" date="2015" name="Nat. Plants">
        <title>Genome expansion of Arabis alpina linked with retrotransposition and reduced symmetric DNA methylation.</title>
        <authorList>
            <person name="Willing E.M."/>
            <person name="Rawat V."/>
            <person name="Mandakova T."/>
            <person name="Maumus F."/>
            <person name="James G.V."/>
            <person name="Nordstroem K.J."/>
            <person name="Becker C."/>
            <person name="Warthmann N."/>
            <person name="Chica C."/>
            <person name="Szarzynska B."/>
            <person name="Zytnicki M."/>
            <person name="Albani M.C."/>
            <person name="Kiefer C."/>
            <person name="Bergonzi S."/>
            <person name="Castaings L."/>
            <person name="Mateos J.L."/>
            <person name="Berns M.C."/>
            <person name="Bujdoso N."/>
            <person name="Piofczyk T."/>
            <person name="de Lorenzo L."/>
            <person name="Barrero-Sicilia C."/>
            <person name="Mateos I."/>
            <person name="Piednoel M."/>
            <person name="Hagmann J."/>
            <person name="Chen-Min-Tao R."/>
            <person name="Iglesias-Fernandez R."/>
            <person name="Schuster S.C."/>
            <person name="Alonso-Blanco C."/>
            <person name="Roudier F."/>
            <person name="Carbonero P."/>
            <person name="Paz-Ares J."/>
            <person name="Davis S.J."/>
            <person name="Pecinka A."/>
            <person name="Quesneville H."/>
            <person name="Colot V."/>
            <person name="Lysak M.A."/>
            <person name="Weigel D."/>
            <person name="Coupland G."/>
            <person name="Schneeberger K."/>
        </authorList>
    </citation>
    <scope>NUCLEOTIDE SEQUENCE [LARGE SCALE GENOMIC DNA]</scope>
    <source>
        <strain evidence="2">cv. Pajares</strain>
    </source>
</reference>
<gene>
    <name evidence="1" type="ordered locus">AALP_Aa8g332300</name>
</gene>
<dbReference type="EMBL" id="CM002876">
    <property type="protein sequence ID" value="KFK27086.1"/>
    <property type="molecule type" value="Genomic_DNA"/>
</dbReference>
<sequence>MKQIHICTVILPSRNLDKTQRDTNPIPRVPPVTRADMPWRDHLSAMELCDAQRTRTEEGEY</sequence>
<protein>
    <submittedName>
        <fullName evidence="1">Uncharacterized protein</fullName>
    </submittedName>
</protein>
<keyword evidence="2" id="KW-1185">Reference proteome</keyword>
<proteinExistence type="predicted"/>
<dbReference type="AlphaFoldDB" id="A0A087GB34"/>
<accession>A0A087GB34</accession>
<evidence type="ECO:0000313" key="2">
    <source>
        <dbReference type="Proteomes" id="UP000029120"/>
    </source>
</evidence>